<dbReference type="Proteomes" id="UP001174694">
    <property type="component" value="Unassembled WGS sequence"/>
</dbReference>
<dbReference type="InterPro" id="IPR004713">
    <property type="entry name" value="CaH_exchang"/>
</dbReference>
<gene>
    <name evidence="11" type="ORF">NKR23_g220</name>
</gene>
<feature type="transmembrane region" description="Helical" evidence="9">
    <location>
        <begin position="60"/>
        <end position="80"/>
    </location>
</feature>
<dbReference type="InterPro" id="IPR004837">
    <property type="entry name" value="NaCa_Exmemb"/>
</dbReference>
<dbReference type="InterPro" id="IPR044880">
    <property type="entry name" value="NCX_ion-bd_dom_sf"/>
</dbReference>
<feature type="domain" description="Sodium/calcium exchanger membrane region" evidence="10">
    <location>
        <begin position="28"/>
        <end position="181"/>
    </location>
</feature>
<keyword evidence="6" id="KW-0406">Ion transport</keyword>
<keyword evidence="4 9" id="KW-0812">Transmembrane</keyword>
<dbReference type="Pfam" id="PF01699">
    <property type="entry name" value="Na_Ca_ex"/>
    <property type="match status" value="2"/>
</dbReference>
<dbReference type="AlphaFoldDB" id="A0AA38RVF3"/>
<feature type="transmembrane region" description="Helical" evidence="9">
    <location>
        <begin position="7"/>
        <end position="23"/>
    </location>
</feature>
<comment type="subcellular location">
    <subcellularLocation>
        <location evidence="1">Endomembrane system</location>
        <topology evidence="1">Multi-pass membrane protein</topology>
    </subcellularLocation>
</comment>
<feature type="domain" description="Sodium/calcium exchanger membrane region" evidence="10">
    <location>
        <begin position="365"/>
        <end position="508"/>
    </location>
</feature>
<reference evidence="11" key="1">
    <citation type="submission" date="2022-07" db="EMBL/GenBank/DDBJ databases">
        <title>Fungi with potential for degradation of polypropylene.</title>
        <authorList>
            <person name="Gostincar C."/>
        </authorList>
    </citation>
    <scope>NUCLEOTIDE SEQUENCE</scope>
    <source>
        <strain evidence="11">EXF-13308</strain>
    </source>
</reference>
<feature type="region of interest" description="Disordered" evidence="8">
    <location>
        <begin position="255"/>
        <end position="331"/>
    </location>
</feature>
<comment type="caution">
    <text evidence="11">The sequence shown here is derived from an EMBL/GenBank/DDBJ whole genome shotgun (WGS) entry which is preliminary data.</text>
</comment>
<dbReference type="GO" id="GO:0000329">
    <property type="term" value="C:fungal-type vacuole membrane"/>
    <property type="evidence" value="ECO:0007669"/>
    <property type="project" value="TreeGrafter"/>
</dbReference>
<feature type="transmembrane region" description="Helical" evidence="9">
    <location>
        <begin position="127"/>
        <end position="149"/>
    </location>
</feature>
<feature type="transmembrane region" description="Helical" evidence="9">
    <location>
        <begin position="362"/>
        <end position="386"/>
    </location>
</feature>
<organism evidence="11 12">
    <name type="scientific">Pleurostoma richardsiae</name>
    <dbReference type="NCBI Taxonomy" id="41990"/>
    <lineage>
        <taxon>Eukaryota</taxon>
        <taxon>Fungi</taxon>
        <taxon>Dikarya</taxon>
        <taxon>Ascomycota</taxon>
        <taxon>Pezizomycotina</taxon>
        <taxon>Sordariomycetes</taxon>
        <taxon>Sordariomycetidae</taxon>
        <taxon>Calosphaeriales</taxon>
        <taxon>Pleurostomataceae</taxon>
        <taxon>Pleurostoma</taxon>
    </lineage>
</organism>
<evidence type="ECO:0000256" key="1">
    <source>
        <dbReference type="ARBA" id="ARBA00004127"/>
    </source>
</evidence>
<accession>A0AA38RVF3</accession>
<feature type="transmembrane region" description="Helical" evidence="9">
    <location>
        <begin position="428"/>
        <end position="455"/>
    </location>
</feature>
<evidence type="ECO:0000256" key="5">
    <source>
        <dbReference type="ARBA" id="ARBA00022989"/>
    </source>
</evidence>
<dbReference type="GO" id="GO:0012505">
    <property type="term" value="C:endomembrane system"/>
    <property type="evidence" value="ECO:0007669"/>
    <property type="project" value="UniProtKB-SubCell"/>
</dbReference>
<keyword evidence="7 9" id="KW-0472">Membrane</keyword>
<keyword evidence="5 9" id="KW-1133">Transmembrane helix</keyword>
<comment type="similarity">
    <text evidence="2">Belongs to the Ca(2+):cation antiporter (CaCA) (TC 2.A.19) family.</text>
</comment>
<feature type="region of interest" description="Disordered" evidence="8">
    <location>
        <begin position="189"/>
        <end position="213"/>
    </location>
</feature>
<evidence type="ECO:0000313" key="12">
    <source>
        <dbReference type="Proteomes" id="UP001174694"/>
    </source>
</evidence>
<dbReference type="PANTHER" id="PTHR31503">
    <property type="entry name" value="VACUOLAR CALCIUM ION TRANSPORTER"/>
    <property type="match status" value="1"/>
</dbReference>
<evidence type="ECO:0000256" key="3">
    <source>
        <dbReference type="ARBA" id="ARBA00022448"/>
    </source>
</evidence>
<evidence type="ECO:0000259" key="10">
    <source>
        <dbReference type="Pfam" id="PF01699"/>
    </source>
</evidence>
<evidence type="ECO:0000256" key="6">
    <source>
        <dbReference type="ARBA" id="ARBA00023065"/>
    </source>
</evidence>
<evidence type="ECO:0000256" key="9">
    <source>
        <dbReference type="SAM" id="Phobius"/>
    </source>
</evidence>
<keyword evidence="3" id="KW-0813">Transport</keyword>
<evidence type="ECO:0000256" key="2">
    <source>
        <dbReference type="ARBA" id="ARBA00008170"/>
    </source>
</evidence>
<protein>
    <submittedName>
        <fullName evidence="11">Vacuolar calcium ion transporter 5</fullName>
    </submittedName>
</protein>
<feature type="transmembrane region" description="Helical" evidence="9">
    <location>
        <begin position="461"/>
        <end position="483"/>
    </location>
</feature>
<dbReference type="Gene3D" id="1.20.1420.30">
    <property type="entry name" value="NCX, central ion-binding region"/>
    <property type="match status" value="2"/>
</dbReference>
<evidence type="ECO:0000313" key="11">
    <source>
        <dbReference type="EMBL" id="KAJ9157453.1"/>
    </source>
</evidence>
<dbReference type="GO" id="GO:0015369">
    <property type="term" value="F:calcium:proton antiporter activity"/>
    <property type="evidence" value="ECO:0007669"/>
    <property type="project" value="TreeGrafter"/>
</dbReference>
<evidence type="ECO:0000256" key="7">
    <source>
        <dbReference type="ARBA" id="ARBA00023136"/>
    </source>
</evidence>
<evidence type="ECO:0000256" key="8">
    <source>
        <dbReference type="SAM" id="MobiDB-lite"/>
    </source>
</evidence>
<feature type="compositionally biased region" description="Basic and acidic residues" evidence="8">
    <location>
        <begin position="269"/>
        <end position="278"/>
    </location>
</feature>
<sequence>MLLCSWLNVLLFFVPIGIVTFVLDLNPAIIFACNALAIVPLSALLTDATERIASEVGNTIGALLTISLGNIVELILLVALLDNHVLVVQASILGSIIVNAMLILGSALLACSLCHHHEIHSTAETQLLSSLLFVSVFVFLMPTAFNYTFNNAAGGADKATLQMSRISALVVSLVYVLYLVHELRASPPASGAVSADEVDGESRDWTGLEPHQLTRSPMSATSMLAPRTIRFADEGRSDSFSEGLPYEASSRIELGDIASIASESTEDDKEPRGRREPRAGSPARGLPSAYEPFRSQGRSRSFSLGSSRAHLSRESSASRGERRSLTRSGLTALHMLRDSRTSLESIQRGGQVPESATAGGRLLPVLVLVVVSALMSVCAEFVVGTIDKVTRQGHLSQTVIGLIILPIVGNVSEYVTVVAVAAKGNLDLAIAVAVGSSIQIALCVAPLTILAGWILGRDLSLNFNFFEMATLLGSVLLVNLLVLSDGSSTLRITGLKGGLMCACYGIISIGAYLSPT</sequence>
<feature type="compositionally biased region" description="Low complexity" evidence="8">
    <location>
        <begin position="293"/>
        <end position="318"/>
    </location>
</feature>
<keyword evidence="12" id="KW-1185">Reference proteome</keyword>
<evidence type="ECO:0000256" key="4">
    <source>
        <dbReference type="ARBA" id="ARBA00022692"/>
    </source>
</evidence>
<feature type="transmembrane region" description="Helical" evidence="9">
    <location>
        <begin position="398"/>
        <end position="421"/>
    </location>
</feature>
<feature type="transmembrane region" description="Helical" evidence="9">
    <location>
        <begin position="92"/>
        <end position="115"/>
    </location>
</feature>
<dbReference type="EMBL" id="JANBVO010000001">
    <property type="protein sequence ID" value="KAJ9157453.1"/>
    <property type="molecule type" value="Genomic_DNA"/>
</dbReference>
<proteinExistence type="inferred from homology"/>
<name>A0AA38RVF3_9PEZI</name>
<feature type="transmembrane region" description="Helical" evidence="9">
    <location>
        <begin position="161"/>
        <end position="180"/>
    </location>
</feature>
<dbReference type="GO" id="GO:0006874">
    <property type="term" value="P:intracellular calcium ion homeostasis"/>
    <property type="evidence" value="ECO:0007669"/>
    <property type="project" value="TreeGrafter"/>
</dbReference>
<feature type="transmembrane region" description="Helical" evidence="9">
    <location>
        <begin position="495"/>
        <end position="513"/>
    </location>
</feature>
<feature type="transmembrane region" description="Helical" evidence="9">
    <location>
        <begin position="29"/>
        <end position="48"/>
    </location>
</feature>
<dbReference type="PANTHER" id="PTHR31503:SF18">
    <property type="entry name" value="CA(2+)_H(+) EXCHANGER, PUTATIVE (EUROFUNG)-RELATED"/>
    <property type="match status" value="1"/>
</dbReference>